<dbReference type="SUPFAM" id="SSF54427">
    <property type="entry name" value="NTF2-like"/>
    <property type="match status" value="1"/>
</dbReference>
<dbReference type="InterPro" id="IPR032710">
    <property type="entry name" value="NTF2-like_dom_sf"/>
</dbReference>
<sequence>MKSNKKPQDANPASEKDVFAGAMNWEASRIRQIEKSERRAWQVALTSVVITGLLVAGFVMLIPLKETVPYLVRVDSVTGATDIVNVLDTRKVEFTEALQKANVVDYLRSRETYDWFTLTPNYNKTMLMSSPSVGKDFANMFEGKDAVQKKYGASVRVNVNIISVVLSGHQSATIRFTKNIKRVDDDGDGQTSHWVATVAYEYRQISRLKEAQTWDNPTGFVVTSYRVDSEVFNGGAQ</sequence>
<evidence type="ECO:0000259" key="6">
    <source>
        <dbReference type="Pfam" id="PF04335"/>
    </source>
</evidence>
<dbReference type="InterPro" id="IPR026264">
    <property type="entry name" value="VirB8/PtlE"/>
</dbReference>
<dbReference type="CDD" id="cd16424">
    <property type="entry name" value="VirB8"/>
    <property type="match status" value="1"/>
</dbReference>
<name>A0ABV4AXF0_9GAMM</name>
<keyword evidence="2 5" id="KW-0812">Transmembrane</keyword>
<keyword evidence="3 5" id="KW-1133">Transmembrane helix</keyword>
<dbReference type="Pfam" id="PF04335">
    <property type="entry name" value="VirB8"/>
    <property type="match status" value="1"/>
</dbReference>
<dbReference type="InterPro" id="IPR007430">
    <property type="entry name" value="VirB8"/>
</dbReference>
<dbReference type="PIRSF" id="PIRSF003299">
    <property type="entry name" value="VirB8_PtlE"/>
    <property type="match status" value="1"/>
</dbReference>
<dbReference type="EMBL" id="JBGBPY010000002">
    <property type="protein sequence ID" value="MEY2184371.1"/>
    <property type="molecule type" value="Genomic_DNA"/>
</dbReference>
<proteinExistence type="predicted"/>
<evidence type="ECO:0000256" key="4">
    <source>
        <dbReference type="ARBA" id="ARBA00023136"/>
    </source>
</evidence>
<dbReference type="Gene3D" id="3.10.450.230">
    <property type="entry name" value="VirB8 protein"/>
    <property type="match status" value="1"/>
</dbReference>
<gene>
    <name evidence="7" type="ORF">AB7878_18335</name>
</gene>
<feature type="domain" description="Bacterial virulence protein VirB8" evidence="6">
    <location>
        <begin position="22"/>
        <end position="230"/>
    </location>
</feature>
<dbReference type="Proteomes" id="UP001562159">
    <property type="component" value="Unassembled WGS sequence"/>
</dbReference>
<accession>A0ABV4AXF0</accession>
<keyword evidence="4 5" id="KW-0472">Membrane</keyword>
<comment type="subcellular location">
    <subcellularLocation>
        <location evidence="1">Membrane</location>
        <topology evidence="1">Single-pass membrane protein</topology>
    </subcellularLocation>
</comment>
<organism evidence="7 8">
    <name type="scientific">Rhodanobacter humi</name>
    <dbReference type="NCBI Taxonomy" id="1888173"/>
    <lineage>
        <taxon>Bacteria</taxon>
        <taxon>Pseudomonadati</taxon>
        <taxon>Pseudomonadota</taxon>
        <taxon>Gammaproteobacteria</taxon>
        <taxon>Lysobacterales</taxon>
        <taxon>Rhodanobacteraceae</taxon>
        <taxon>Rhodanobacter</taxon>
    </lineage>
</organism>
<evidence type="ECO:0000313" key="8">
    <source>
        <dbReference type="Proteomes" id="UP001562159"/>
    </source>
</evidence>
<keyword evidence="8" id="KW-1185">Reference proteome</keyword>
<evidence type="ECO:0000256" key="2">
    <source>
        <dbReference type="ARBA" id="ARBA00022692"/>
    </source>
</evidence>
<evidence type="ECO:0000313" key="7">
    <source>
        <dbReference type="EMBL" id="MEY2184371.1"/>
    </source>
</evidence>
<protein>
    <submittedName>
        <fullName evidence="7">VirB8 family protein</fullName>
    </submittedName>
</protein>
<evidence type="ECO:0000256" key="5">
    <source>
        <dbReference type="SAM" id="Phobius"/>
    </source>
</evidence>
<feature type="transmembrane region" description="Helical" evidence="5">
    <location>
        <begin position="40"/>
        <end position="64"/>
    </location>
</feature>
<evidence type="ECO:0000256" key="3">
    <source>
        <dbReference type="ARBA" id="ARBA00022989"/>
    </source>
</evidence>
<reference evidence="7 8" key="1">
    <citation type="submission" date="2024-07" db="EMBL/GenBank/DDBJ databases">
        <title>Molecular mechanisms and environmental adaptations of flagellar loss and biofilm growth of Rhodanobacter under environmental stress.</title>
        <authorList>
            <person name="Chen M."/>
        </authorList>
    </citation>
    <scope>NUCLEOTIDE SEQUENCE [LARGE SCALE GENOMIC DNA]</scope>
    <source>
        <strain evidence="7 8">RS22</strain>
    </source>
</reference>
<comment type="caution">
    <text evidence="7">The sequence shown here is derived from an EMBL/GenBank/DDBJ whole genome shotgun (WGS) entry which is preliminary data.</text>
</comment>
<evidence type="ECO:0000256" key="1">
    <source>
        <dbReference type="ARBA" id="ARBA00004167"/>
    </source>
</evidence>